<protein>
    <recommendedName>
        <fullName evidence="2">B box-type domain-containing protein</fullName>
    </recommendedName>
</protein>
<dbReference type="AlphaFoldDB" id="A0A9D4FYM1"/>
<dbReference type="PROSITE" id="PS50119">
    <property type="entry name" value="ZF_BBOX"/>
    <property type="match status" value="1"/>
</dbReference>
<dbReference type="InterPro" id="IPR047153">
    <property type="entry name" value="TRIM45/56/19-like"/>
</dbReference>
<gene>
    <name evidence="3" type="ORF">DPMN_133588</name>
</gene>
<proteinExistence type="predicted"/>
<keyword evidence="1" id="KW-0479">Metal-binding</keyword>
<keyword evidence="4" id="KW-1185">Reference proteome</keyword>
<dbReference type="Gene3D" id="3.30.160.60">
    <property type="entry name" value="Classic Zinc Finger"/>
    <property type="match status" value="1"/>
</dbReference>
<reference evidence="3" key="2">
    <citation type="submission" date="2020-11" db="EMBL/GenBank/DDBJ databases">
        <authorList>
            <person name="McCartney M.A."/>
            <person name="Auch B."/>
            <person name="Kono T."/>
            <person name="Mallez S."/>
            <person name="Becker A."/>
            <person name="Gohl D.M."/>
            <person name="Silverstein K.A.T."/>
            <person name="Koren S."/>
            <person name="Bechman K.B."/>
            <person name="Herman A."/>
            <person name="Abrahante J.E."/>
            <person name="Garbe J."/>
        </authorList>
    </citation>
    <scope>NUCLEOTIDE SEQUENCE</scope>
    <source>
        <strain evidence="3">Duluth1</strain>
        <tissue evidence="3">Whole animal</tissue>
    </source>
</reference>
<keyword evidence="1" id="KW-0862">Zinc</keyword>
<evidence type="ECO:0000313" key="4">
    <source>
        <dbReference type="Proteomes" id="UP000828390"/>
    </source>
</evidence>
<feature type="domain" description="B box-type" evidence="2">
    <location>
        <begin position="25"/>
        <end position="71"/>
    </location>
</feature>
<dbReference type="InterPro" id="IPR000315">
    <property type="entry name" value="Znf_B-box"/>
</dbReference>
<dbReference type="SUPFAM" id="SSF57845">
    <property type="entry name" value="B-box zinc-binding domain"/>
    <property type="match status" value="1"/>
</dbReference>
<dbReference type="PANTHER" id="PTHR25462">
    <property type="entry name" value="BONUS, ISOFORM C-RELATED"/>
    <property type="match status" value="1"/>
</dbReference>
<organism evidence="3 4">
    <name type="scientific">Dreissena polymorpha</name>
    <name type="common">Zebra mussel</name>
    <name type="synonym">Mytilus polymorpha</name>
    <dbReference type="NCBI Taxonomy" id="45954"/>
    <lineage>
        <taxon>Eukaryota</taxon>
        <taxon>Metazoa</taxon>
        <taxon>Spiralia</taxon>
        <taxon>Lophotrochozoa</taxon>
        <taxon>Mollusca</taxon>
        <taxon>Bivalvia</taxon>
        <taxon>Autobranchia</taxon>
        <taxon>Heteroconchia</taxon>
        <taxon>Euheterodonta</taxon>
        <taxon>Imparidentia</taxon>
        <taxon>Neoheterodontei</taxon>
        <taxon>Myida</taxon>
        <taxon>Dreissenoidea</taxon>
        <taxon>Dreissenidae</taxon>
        <taxon>Dreissena</taxon>
    </lineage>
</organism>
<dbReference type="EMBL" id="JAIWYP010000006">
    <property type="protein sequence ID" value="KAH3805290.1"/>
    <property type="molecule type" value="Genomic_DNA"/>
</dbReference>
<comment type="caution">
    <text evidence="3">The sequence shown here is derived from an EMBL/GenBank/DDBJ whole genome shotgun (WGS) entry which is preliminary data.</text>
</comment>
<evidence type="ECO:0000256" key="1">
    <source>
        <dbReference type="PROSITE-ProRule" id="PRU00024"/>
    </source>
</evidence>
<keyword evidence="1" id="KW-0863">Zinc-finger</keyword>
<reference evidence="3" key="1">
    <citation type="journal article" date="2019" name="bioRxiv">
        <title>The Genome of the Zebra Mussel, Dreissena polymorpha: A Resource for Invasive Species Research.</title>
        <authorList>
            <person name="McCartney M.A."/>
            <person name="Auch B."/>
            <person name="Kono T."/>
            <person name="Mallez S."/>
            <person name="Zhang Y."/>
            <person name="Obille A."/>
            <person name="Becker A."/>
            <person name="Abrahante J.E."/>
            <person name="Garbe J."/>
            <person name="Badalamenti J.P."/>
            <person name="Herman A."/>
            <person name="Mangelson H."/>
            <person name="Liachko I."/>
            <person name="Sullivan S."/>
            <person name="Sone E.D."/>
            <person name="Koren S."/>
            <person name="Silverstein K.A.T."/>
            <person name="Beckman K.B."/>
            <person name="Gohl D.M."/>
        </authorList>
    </citation>
    <scope>NUCLEOTIDE SEQUENCE</scope>
    <source>
        <strain evidence="3">Duluth1</strain>
        <tissue evidence="3">Whole animal</tissue>
    </source>
</reference>
<accession>A0A9D4FYM1</accession>
<dbReference type="GO" id="GO:0008270">
    <property type="term" value="F:zinc ion binding"/>
    <property type="evidence" value="ECO:0007669"/>
    <property type="project" value="UniProtKB-KW"/>
</dbReference>
<evidence type="ECO:0000313" key="3">
    <source>
        <dbReference type="EMBL" id="KAH3805290.1"/>
    </source>
</evidence>
<dbReference type="PANTHER" id="PTHR25462:SF296">
    <property type="entry name" value="MEIOTIC P26, ISOFORM F"/>
    <property type="match status" value="1"/>
</dbReference>
<dbReference type="Proteomes" id="UP000828390">
    <property type="component" value="Unassembled WGS sequence"/>
</dbReference>
<evidence type="ECO:0000259" key="2">
    <source>
        <dbReference type="PROSITE" id="PS50119"/>
    </source>
</evidence>
<sequence length="301" mass="33765">MATAGLRDSDRDTAGYFIGECSVTQSCEPCMKNNVSKTSTVFCKDCDEFLCNACKNPHTVYKAGKHDIVKCQDSKSLPAGVDMKGLEICQEHGMEIYFFCHDHSKLCCSKCVLTHRKCDRLDEIAKAFEQKRPNLQAVKQSLIKFQSEADAIIEDCKHAESGLNDSIAKISSETDAMRDLLKKLHEDAKQKLLSEAKQFQTLEVRGIGNKLDETYNVKEEINKEVSMCCSVLDRGTPTQKYIYAMKIKEKLNTIESNLNKQHSINSSSSMTVSFPREITTLLEMGNNFIKLNCDGNKTGIL</sequence>
<name>A0A9D4FYM1_DREPO</name>